<protein>
    <submittedName>
        <fullName evidence="2">Uncharacterized protein</fullName>
    </submittedName>
</protein>
<dbReference type="Proteomes" id="UP000184518">
    <property type="component" value="Unassembled WGS sequence"/>
</dbReference>
<sequence>MVRLMYWINGYIFMVIAQFFNKSFKLFKLYLFNFFPKFK</sequence>
<evidence type="ECO:0000256" key="1">
    <source>
        <dbReference type="SAM" id="Phobius"/>
    </source>
</evidence>
<gene>
    <name evidence="2" type="ORF">SAMN05443633_101590</name>
</gene>
<keyword evidence="1" id="KW-1133">Transmembrane helix</keyword>
<evidence type="ECO:0000313" key="2">
    <source>
        <dbReference type="EMBL" id="SHE59765.1"/>
    </source>
</evidence>
<reference evidence="3" key="1">
    <citation type="submission" date="2016-11" db="EMBL/GenBank/DDBJ databases">
        <authorList>
            <person name="Varghese N."/>
            <person name="Submissions S."/>
        </authorList>
    </citation>
    <scope>NUCLEOTIDE SEQUENCE [LARGE SCALE GENOMIC DNA]</scope>
    <source>
        <strain evidence="3">DSM 27619</strain>
    </source>
</reference>
<proteinExistence type="predicted"/>
<name>A0A1M4USW2_9FLAO</name>
<keyword evidence="1" id="KW-0472">Membrane</keyword>
<evidence type="ECO:0000313" key="3">
    <source>
        <dbReference type="Proteomes" id="UP000184518"/>
    </source>
</evidence>
<keyword evidence="1" id="KW-0812">Transmembrane</keyword>
<accession>A0A1M4USW2</accession>
<organism evidence="2 3">
    <name type="scientific">Chryseobacterium arachidis</name>
    <dbReference type="NCBI Taxonomy" id="1416778"/>
    <lineage>
        <taxon>Bacteria</taxon>
        <taxon>Pseudomonadati</taxon>
        <taxon>Bacteroidota</taxon>
        <taxon>Flavobacteriia</taxon>
        <taxon>Flavobacteriales</taxon>
        <taxon>Weeksellaceae</taxon>
        <taxon>Chryseobacterium group</taxon>
        <taxon>Chryseobacterium</taxon>
    </lineage>
</organism>
<feature type="transmembrane region" description="Helical" evidence="1">
    <location>
        <begin position="6"/>
        <end position="24"/>
    </location>
</feature>
<keyword evidence="3" id="KW-1185">Reference proteome</keyword>
<dbReference type="AlphaFoldDB" id="A0A1M4USW2"/>
<dbReference type="EMBL" id="FQUT01000001">
    <property type="protein sequence ID" value="SHE59765.1"/>
    <property type="molecule type" value="Genomic_DNA"/>
</dbReference>